<dbReference type="PROSITE" id="PS50903">
    <property type="entry name" value="RUBREDOXIN_LIKE"/>
    <property type="match status" value="1"/>
</dbReference>
<protein>
    <submittedName>
        <fullName evidence="6">Rubredoxin</fullName>
    </submittedName>
</protein>
<evidence type="ECO:0000256" key="2">
    <source>
        <dbReference type="ARBA" id="ARBA00022723"/>
    </source>
</evidence>
<dbReference type="Proteomes" id="UP000239711">
    <property type="component" value="Unassembled WGS sequence"/>
</dbReference>
<keyword evidence="1" id="KW-0813">Transport</keyword>
<dbReference type="CDD" id="cd00730">
    <property type="entry name" value="rubredoxin"/>
    <property type="match status" value="1"/>
</dbReference>
<proteinExistence type="predicted"/>
<feature type="domain" description="Rubredoxin-like" evidence="5">
    <location>
        <begin position="437"/>
        <end position="488"/>
    </location>
</feature>
<keyword evidence="7" id="KW-1185">Reference proteome</keyword>
<evidence type="ECO:0000256" key="3">
    <source>
        <dbReference type="ARBA" id="ARBA00022982"/>
    </source>
</evidence>
<organism evidence="6 7">
    <name type="scientific">Sphingobacterium haloxyli</name>
    <dbReference type="NCBI Taxonomy" id="2100533"/>
    <lineage>
        <taxon>Bacteria</taxon>
        <taxon>Pseudomonadati</taxon>
        <taxon>Bacteroidota</taxon>
        <taxon>Sphingobacteriia</taxon>
        <taxon>Sphingobacteriales</taxon>
        <taxon>Sphingobacteriaceae</taxon>
        <taxon>Sphingobacterium</taxon>
    </lineage>
</organism>
<dbReference type="AlphaFoldDB" id="A0A2S9J858"/>
<evidence type="ECO:0000256" key="1">
    <source>
        <dbReference type="ARBA" id="ARBA00022448"/>
    </source>
</evidence>
<dbReference type="SUPFAM" id="SSF57802">
    <property type="entry name" value="Rubredoxin-like"/>
    <property type="match status" value="1"/>
</dbReference>
<keyword evidence="2" id="KW-0479">Metal-binding</keyword>
<reference evidence="6 7" key="1">
    <citation type="submission" date="2018-02" db="EMBL/GenBank/DDBJ databases">
        <title>The draft genome of Sphingobacterium sp. 5JN-11.</title>
        <authorList>
            <person name="Liu L."/>
            <person name="Li L."/>
            <person name="Liang L."/>
            <person name="Zhang X."/>
            <person name="Wang T."/>
        </authorList>
    </citation>
    <scope>NUCLEOTIDE SEQUENCE [LARGE SCALE GENOMIC DNA]</scope>
    <source>
        <strain evidence="6 7">5JN-11</strain>
    </source>
</reference>
<keyword evidence="3" id="KW-0249">Electron transport</keyword>
<dbReference type="Gene3D" id="2.20.28.10">
    <property type="match status" value="1"/>
</dbReference>
<dbReference type="RefSeq" id="WP_105715533.1">
    <property type="nucleotide sequence ID" value="NZ_PVBQ01000002.1"/>
</dbReference>
<sequence length="495" mass="56703">MIDHEKSEQQQRVKVNLSGGFVSVGDFKVLLEAIDAAGIRKVKIGTRQQLLFSASPVQIEELAYDFFNQELLHEVNDTRYPNIVSSYVADGIYNQPNWLREGIYKDILASFTATPKFKINIVDATQSLVPYYTGNLNFVSSEIGNYWHLYIRWPKTNQIYTWSSLVYSLDIAPISEELETAILGKKEVSEEEITGICTTLEASMTASKQFLFQEQASPLVESEFRLPYYEGFNRYDDKYWLGIYQPDESYRVSFLLDVCKICQTTRVGQLYTTPWRSLIIKDIHQEDRKEWDSILDKHRINLRHASNQLNWQIEDWCEPALKLKRSIVRYFDRWNIRTYRLSFGIKIGSNSGIWGSIIIKSTGEESNGGVFDVFHTKDFNANSHTLVPYQRGISGKVLPGTLKTLCDHFYDLTPHNTDMPDEQAVVALPEPTHGAQESLFQCSHCLSVYDPFYGDLLASIKPGTEFANLPVDYTCGLCDSPKKDFRPINKISTTT</sequence>
<dbReference type="InterPro" id="IPR024934">
    <property type="entry name" value="Rubredoxin-like_dom"/>
</dbReference>
<keyword evidence="4" id="KW-0408">Iron</keyword>
<name>A0A2S9J858_9SPHI</name>
<dbReference type="EMBL" id="PVBQ01000002">
    <property type="protein sequence ID" value="PRD48968.1"/>
    <property type="molecule type" value="Genomic_DNA"/>
</dbReference>
<dbReference type="OrthoDB" id="9758182at2"/>
<evidence type="ECO:0000313" key="6">
    <source>
        <dbReference type="EMBL" id="PRD48968.1"/>
    </source>
</evidence>
<comment type="caution">
    <text evidence="6">The sequence shown here is derived from an EMBL/GenBank/DDBJ whole genome shotgun (WGS) entry which is preliminary data.</text>
</comment>
<gene>
    <name evidence="6" type="ORF">C5745_03250</name>
</gene>
<evidence type="ECO:0000313" key="7">
    <source>
        <dbReference type="Proteomes" id="UP000239711"/>
    </source>
</evidence>
<evidence type="ECO:0000256" key="4">
    <source>
        <dbReference type="ARBA" id="ARBA00023004"/>
    </source>
</evidence>
<dbReference type="Pfam" id="PF00301">
    <property type="entry name" value="Rubredoxin"/>
    <property type="match status" value="1"/>
</dbReference>
<evidence type="ECO:0000259" key="5">
    <source>
        <dbReference type="PROSITE" id="PS50903"/>
    </source>
</evidence>
<dbReference type="InterPro" id="IPR024935">
    <property type="entry name" value="Rubredoxin_dom"/>
</dbReference>
<dbReference type="GO" id="GO:0005506">
    <property type="term" value="F:iron ion binding"/>
    <property type="evidence" value="ECO:0007669"/>
    <property type="project" value="InterPro"/>
</dbReference>
<accession>A0A2S9J858</accession>